<evidence type="ECO:0000313" key="3">
    <source>
        <dbReference type="EMBL" id="SEA46779.1"/>
    </source>
</evidence>
<dbReference type="PANTHER" id="PTHR35869">
    <property type="entry name" value="OUTER-MEMBRANE LIPOPROTEIN CARRIER PROTEIN"/>
    <property type="match status" value="1"/>
</dbReference>
<gene>
    <name evidence="3" type="ORF">SAMN05444370_105177</name>
</gene>
<evidence type="ECO:0000313" key="4">
    <source>
        <dbReference type="Proteomes" id="UP000198703"/>
    </source>
</evidence>
<keyword evidence="3" id="KW-0449">Lipoprotein</keyword>
<feature type="signal peptide" evidence="2">
    <location>
        <begin position="1"/>
        <end position="24"/>
    </location>
</feature>
<dbReference type="Proteomes" id="UP000198703">
    <property type="component" value="Unassembled WGS sequence"/>
</dbReference>
<dbReference type="EMBL" id="FNQM01000005">
    <property type="protein sequence ID" value="SEA46779.1"/>
    <property type="molecule type" value="Genomic_DNA"/>
</dbReference>
<protein>
    <submittedName>
        <fullName evidence="3">Outer membrane lipoprotein-sorting protein</fullName>
    </submittedName>
</protein>
<dbReference type="STRING" id="89524.SAMN05444370_105177"/>
<dbReference type="InterPro" id="IPR004564">
    <property type="entry name" value="OM_lipoprot_carrier_LolA-like"/>
</dbReference>
<dbReference type="RefSeq" id="WP_093253172.1">
    <property type="nucleotide sequence ID" value="NZ_FNQM01000005.1"/>
</dbReference>
<reference evidence="3 4" key="1">
    <citation type="submission" date="2016-10" db="EMBL/GenBank/DDBJ databases">
        <authorList>
            <person name="de Groot N.N."/>
        </authorList>
    </citation>
    <scope>NUCLEOTIDE SEQUENCE [LARGE SCALE GENOMIC DNA]</scope>
    <source>
        <strain evidence="3 4">DSM 15345</strain>
    </source>
</reference>
<dbReference type="Gene3D" id="2.50.20.10">
    <property type="entry name" value="Lipoprotein localisation LolA/LolB/LppX"/>
    <property type="match status" value="1"/>
</dbReference>
<dbReference type="InterPro" id="IPR029046">
    <property type="entry name" value="LolA/LolB/LppX"/>
</dbReference>
<name>A0A1H4BF43_9RHOB</name>
<evidence type="ECO:0000256" key="1">
    <source>
        <dbReference type="ARBA" id="ARBA00022729"/>
    </source>
</evidence>
<keyword evidence="1 2" id="KW-0732">Signal</keyword>
<proteinExistence type="predicted"/>
<dbReference type="PANTHER" id="PTHR35869:SF1">
    <property type="entry name" value="OUTER-MEMBRANE LIPOPROTEIN CARRIER PROTEIN"/>
    <property type="match status" value="1"/>
</dbReference>
<dbReference type="SUPFAM" id="SSF89392">
    <property type="entry name" value="Prokaryotic lipoproteins and lipoprotein localization factors"/>
    <property type="match status" value="1"/>
</dbReference>
<dbReference type="Pfam" id="PF03548">
    <property type="entry name" value="LolA"/>
    <property type="match status" value="1"/>
</dbReference>
<dbReference type="CDD" id="cd16325">
    <property type="entry name" value="LolA"/>
    <property type="match status" value="1"/>
</dbReference>
<accession>A0A1H4BF43</accession>
<dbReference type="OrthoDB" id="9800501at2"/>
<organism evidence="3 4">
    <name type="scientific">Rubrimonas cliftonensis</name>
    <dbReference type="NCBI Taxonomy" id="89524"/>
    <lineage>
        <taxon>Bacteria</taxon>
        <taxon>Pseudomonadati</taxon>
        <taxon>Pseudomonadota</taxon>
        <taxon>Alphaproteobacteria</taxon>
        <taxon>Rhodobacterales</taxon>
        <taxon>Paracoccaceae</taxon>
        <taxon>Rubrimonas</taxon>
    </lineage>
</organism>
<keyword evidence="4" id="KW-1185">Reference proteome</keyword>
<feature type="chain" id="PRO_5011759684" evidence="2">
    <location>
        <begin position="25"/>
        <end position="203"/>
    </location>
</feature>
<evidence type="ECO:0000256" key="2">
    <source>
        <dbReference type="SAM" id="SignalP"/>
    </source>
</evidence>
<sequence>MTQTFAAFAASLALALALPAPAPAGPAEDARDLARISNYLNATETLEGNFVQVDPGGVVSEGDFYMRRPGRLRFEYAPPNPTLVIADGFWVAVIDARDGVADRVPLSETPLYLLLKENVDLRREGAVTRIERGDNQLAVTAGDPSGEVQGDITMVFSNNPLELRQWIVTDAEGKATTVALRDMRANVRIEPSQFVIENAPRDN</sequence>
<dbReference type="AlphaFoldDB" id="A0A1H4BF43"/>